<dbReference type="AlphaFoldDB" id="A0A0G4EIX9"/>
<dbReference type="VEuPathDB" id="CryptoDB:Vbra_12120"/>
<reference evidence="10 11" key="1">
    <citation type="submission" date="2014-11" db="EMBL/GenBank/DDBJ databases">
        <authorList>
            <person name="Zhu J."/>
            <person name="Qi W."/>
            <person name="Song R."/>
        </authorList>
    </citation>
    <scope>NUCLEOTIDE SEQUENCE [LARGE SCALE GENOMIC DNA]</scope>
</reference>
<evidence type="ECO:0000256" key="2">
    <source>
        <dbReference type="ARBA" id="ARBA00008817"/>
    </source>
</evidence>
<dbReference type="InterPro" id="IPR036869">
    <property type="entry name" value="J_dom_sf"/>
</dbReference>
<dbReference type="STRING" id="1169540.A0A0G4EIX9"/>
<dbReference type="PANTHER" id="PTHR12388">
    <property type="entry name" value="MITOCHONDRIA ASSOCIATED GRANULOCYTE MACROPHAGE CSF SIGNALING MOLECULE"/>
    <property type="match status" value="1"/>
</dbReference>
<dbReference type="EMBL" id="CDMY01000251">
    <property type="protein sequence ID" value="CEL96971.1"/>
    <property type="molecule type" value="Genomic_DNA"/>
</dbReference>
<dbReference type="InterPro" id="IPR005341">
    <property type="entry name" value="Tim16"/>
</dbReference>
<keyword evidence="3" id="KW-0813">Transport</keyword>
<name>A0A0G4EIX9_VITBC</name>
<keyword evidence="4" id="KW-0999">Mitochondrion inner membrane</keyword>
<keyword evidence="9" id="KW-0812">Transmembrane</keyword>
<dbReference type="OMA" id="TCMNVEE"/>
<dbReference type="PhylomeDB" id="A0A0G4EIX9"/>
<evidence type="ECO:0000256" key="8">
    <source>
        <dbReference type="ARBA" id="ARBA00023136"/>
    </source>
</evidence>
<evidence type="ECO:0000313" key="10">
    <source>
        <dbReference type="EMBL" id="CEL96971.1"/>
    </source>
</evidence>
<dbReference type="InParanoid" id="A0A0G4EIX9"/>
<evidence type="ECO:0008006" key="12">
    <source>
        <dbReference type="Google" id="ProtNLM"/>
    </source>
</evidence>
<keyword evidence="6" id="KW-0811">Translocation</keyword>
<comment type="subcellular location">
    <subcellularLocation>
        <location evidence="1">Mitochondrion inner membrane</location>
        <topology evidence="1">Peripheral membrane protein</topology>
    </subcellularLocation>
</comment>
<keyword evidence="9" id="KW-1133">Transmembrane helix</keyword>
<dbReference type="PANTHER" id="PTHR12388:SF0">
    <property type="entry name" value="MITOCHONDRIAL IMPORT INNER MEMBRANE TRANSLOCASE SUBUNIT TIM16"/>
    <property type="match status" value="1"/>
</dbReference>
<keyword evidence="8 9" id="KW-0472">Membrane</keyword>
<keyword evidence="5" id="KW-0653">Protein transport</keyword>
<organism evidence="10 11">
    <name type="scientific">Vitrella brassicaformis (strain CCMP3155)</name>
    <dbReference type="NCBI Taxonomy" id="1169540"/>
    <lineage>
        <taxon>Eukaryota</taxon>
        <taxon>Sar</taxon>
        <taxon>Alveolata</taxon>
        <taxon>Colpodellida</taxon>
        <taxon>Vitrellaceae</taxon>
        <taxon>Vitrella</taxon>
    </lineage>
</organism>
<dbReference type="Pfam" id="PF03656">
    <property type="entry name" value="Pam16"/>
    <property type="match status" value="1"/>
</dbReference>
<evidence type="ECO:0000256" key="1">
    <source>
        <dbReference type="ARBA" id="ARBA00004637"/>
    </source>
</evidence>
<gene>
    <name evidence="10" type="ORF">Vbra_12120</name>
</gene>
<accession>A0A0G4EIX9</accession>
<feature type="transmembrane region" description="Helical" evidence="9">
    <location>
        <begin position="6"/>
        <end position="26"/>
    </location>
</feature>
<evidence type="ECO:0000256" key="3">
    <source>
        <dbReference type="ARBA" id="ARBA00022448"/>
    </source>
</evidence>
<evidence type="ECO:0000256" key="4">
    <source>
        <dbReference type="ARBA" id="ARBA00022792"/>
    </source>
</evidence>
<keyword evidence="11" id="KW-1185">Reference proteome</keyword>
<keyword evidence="7" id="KW-0496">Mitochondrion</keyword>
<evidence type="ECO:0000313" key="11">
    <source>
        <dbReference type="Proteomes" id="UP000041254"/>
    </source>
</evidence>
<dbReference type="Proteomes" id="UP000041254">
    <property type="component" value="Unassembled WGS sequence"/>
</dbReference>
<sequence>MVLGPFARIIAQVGFIAGGALFRAFIQAYREAAMRGAANPAFQQTFSRKMSLDEASKILEIDFRRTGIEEIVQRFHRLHEINAKKDNFPGSPYLQRKVEIAKEVLEDHIRSQGGGGGQKP</sequence>
<dbReference type="GO" id="GO:0030150">
    <property type="term" value="P:protein import into mitochondrial matrix"/>
    <property type="evidence" value="ECO:0007669"/>
    <property type="project" value="InterPro"/>
</dbReference>
<evidence type="ECO:0000256" key="7">
    <source>
        <dbReference type="ARBA" id="ARBA00023128"/>
    </source>
</evidence>
<comment type="similarity">
    <text evidence="2">Belongs to the TIM16/PAM16 family.</text>
</comment>
<dbReference type="Gene3D" id="1.10.287.110">
    <property type="entry name" value="DnaJ domain"/>
    <property type="match status" value="1"/>
</dbReference>
<protein>
    <recommendedName>
        <fullName evidence="12">Presequence translocated-associated motor subunit PAM16</fullName>
    </recommendedName>
</protein>
<evidence type="ECO:0000256" key="5">
    <source>
        <dbReference type="ARBA" id="ARBA00022927"/>
    </source>
</evidence>
<proteinExistence type="inferred from homology"/>
<evidence type="ECO:0000256" key="6">
    <source>
        <dbReference type="ARBA" id="ARBA00023010"/>
    </source>
</evidence>
<dbReference type="OrthoDB" id="10262892at2759"/>
<evidence type="ECO:0000256" key="9">
    <source>
        <dbReference type="SAM" id="Phobius"/>
    </source>
</evidence>
<dbReference type="GO" id="GO:0005744">
    <property type="term" value="C:TIM23 mitochondrial import inner membrane translocase complex"/>
    <property type="evidence" value="ECO:0007669"/>
    <property type="project" value="InterPro"/>
</dbReference>